<keyword evidence="1" id="KW-0687">Ribonucleoprotein</keyword>
<evidence type="ECO:0000313" key="2">
    <source>
        <dbReference type="Proteomes" id="UP000827976"/>
    </source>
</evidence>
<keyword evidence="2" id="KW-1185">Reference proteome</keyword>
<sequence>MDSRRGQAASKQAESVKTAEPVQPNESEEEREVKEMEGVAEEEEKVVDGAGTSSNAGTDMKDYMIADVEAEIHAALLACPPHGSEIHIVGLSSDTSEEDLKIFCESVGQVARVKRWKRTCSLENLFSAFVEYESNELAAKAVQELNDTTLKGKKLSCSRSYSKHCLLICNVPRSMTEDVLIEALEKIGPGVSHVHLIMESSDCNQGCAFVQYYNHACAEYSRNKLSDPKFKLYSNMPTVIWAPTEMRAVYVKNLPKNVTQDQLRRLFEHHGEIITVNLPPAKSGKVHRIGFVHFAHPSSARSATSEKYHLDGQDLECSLAKPATERKGATGPNTQEGPLLQNVPSQIGYGVMGDANGALGYGMMGYADGAPGYSVMGDTYGALGYSVMGDIYGASGYSVMGSADGAPGYSVMSGPYGAPGYRVMGGAYSAPGYDVMSGVYGAPGYSAIVGAYGVPGNGVMGGGYGGPGYSAIVGAYGVPGNGVMGGGAYGVSGNGVMGGGYGGPGYRAIVGAYGVPGNGVMGGGYDAYGASGYGAIAGAYGAPNPSLWAVHALLEL</sequence>
<gene>
    <name evidence="1" type="ORF">IHE45_05G090300</name>
</gene>
<evidence type="ECO:0000313" key="1">
    <source>
        <dbReference type="EMBL" id="KAH7681943.1"/>
    </source>
</evidence>
<name>A0ACB7W3D4_DIOAL</name>
<proteinExistence type="predicted"/>
<dbReference type="EMBL" id="CM037015">
    <property type="protein sequence ID" value="KAH7681943.1"/>
    <property type="molecule type" value="Genomic_DNA"/>
</dbReference>
<comment type="caution">
    <text evidence="1">The sequence shown here is derived from an EMBL/GenBank/DDBJ whole genome shotgun (WGS) entry which is preliminary data.</text>
</comment>
<protein>
    <submittedName>
        <fullName evidence="1">Heterogeneous nuclear ribonucleoprotein R (RRM superfamily) protein</fullName>
    </submittedName>
</protein>
<dbReference type="Proteomes" id="UP000827976">
    <property type="component" value="Chromosome 5"/>
</dbReference>
<reference evidence="2" key="1">
    <citation type="journal article" date="2022" name="Nat. Commun.">
        <title>Chromosome evolution and the genetic basis of agronomically important traits in greater yam.</title>
        <authorList>
            <person name="Bredeson J.V."/>
            <person name="Lyons J.B."/>
            <person name="Oniyinde I.O."/>
            <person name="Okereke N.R."/>
            <person name="Kolade O."/>
            <person name="Nnabue I."/>
            <person name="Nwadili C.O."/>
            <person name="Hribova E."/>
            <person name="Parker M."/>
            <person name="Nwogha J."/>
            <person name="Shu S."/>
            <person name="Carlson J."/>
            <person name="Kariba R."/>
            <person name="Muthemba S."/>
            <person name="Knop K."/>
            <person name="Barton G.J."/>
            <person name="Sherwood A.V."/>
            <person name="Lopez-Montes A."/>
            <person name="Asiedu R."/>
            <person name="Jamnadass R."/>
            <person name="Muchugi A."/>
            <person name="Goodstein D."/>
            <person name="Egesi C.N."/>
            <person name="Featherston J."/>
            <person name="Asfaw A."/>
            <person name="Simpson G.G."/>
            <person name="Dolezel J."/>
            <person name="Hendre P.S."/>
            <person name="Van Deynze A."/>
            <person name="Kumar P.L."/>
            <person name="Obidiegwu J.E."/>
            <person name="Bhattacharjee R."/>
            <person name="Rokhsar D.S."/>
        </authorList>
    </citation>
    <scope>NUCLEOTIDE SEQUENCE [LARGE SCALE GENOMIC DNA]</scope>
    <source>
        <strain evidence="2">cv. TDa95/00328</strain>
    </source>
</reference>
<organism evidence="1 2">
    <name type="scientific">Dioscorea alata</name>
    <name type="common">Purple yam</name>
    <dbReference type="NCBI Taxonomy" id="55571"/>
    <lineage>
        <taxon>Eukaryota</taxon>
        <taxon>Viridiplantae</taxon>
        <taxon>Streptophyta</taxon>
        <taxon>Embryophyta</taxon>
        <taxon>Tracheophyta</taxon>
        <taxon>Spermatophyta</taxon>
        <taxon>Magnoliopsida</taxon>
        <taxon>Liliopsida</taxon>
        <taxon>Dioscoreales</taxon>
        <taxon>Dioscoreaceae</taxon>
        <taxon>Dioscorea</taxon>
    </lineage>
</organism>
<accession>A0ACB7W3D4</accession>